<accession>A0A6P1BAE5</accession>
<gene>
    <name evidence="15" type="ORF">FNJ47_00860</name>
</gene>
<dbReference type="GO" id="GO:0005524">
    <property type="term" value="F:ATP binding"/>
    <property type="evidence" value="ECO:0007669"/>
    <property type="project" value="UniProtKB-KW"/>
</dbReference>
<keyword evidence="6 13" id="KW-0812">Transmembrane</keyword>
<dbReference type="Gene3D" id="3.30.450.40">
    <property type="match status" value="1"/>
</dbReference>
<name>A0A6P1BAE5_9BRAD</name>
<dbReference type="Pfam" id="PF00512">
    <property type="entry name" value="HisKA"/>
    <property type="match status" value="1"/>
</dbReference>
<dbReference type="InterPro" id="IPR025201">
    <property type="entry name" value="KdpD_TM"/>
</dbReference>
<keyword evidence="10 13" id="KW-1133">Transmembrane helix</keyword>
<feature type="domain" description="Histidine kinase" evidence="14">
    <location>
        <begin position="357"/>
        <end position="574"/>
    </location>
</feature>
<keyword evidence="5" id="KW-0808">Transferase</keyword>
<evidence type="ECO:0000256" key="6">
    <source>
        <dbReference type="ARBA" id="ARBA00022692"/>
    </source>
</evidence>
<evidence type="ECO:0000256" key="1">
    <source>
        <dbReference type="ARBA" id="ARBA00000085"/>
    </source>
</evidence>
<dbReference type="InterPro" id="IPR052023">
    <property type="entry name" value="Histidine_kinase_KdpD"/>
</dbReference>
<evidence type="ECO:0000256" key="13">
    <source>
        <dbReference type="SAM" id="Phobius"/>
    </source>
</evidence>
<dbReference type="Gene3D" id="3.30.565.10">
    <property type="entry name" value="Histidine kinase-like ATPase, C-terminal domain"/>
    <property type="match status" value="1"/>
</dbReference>
<dbReference type="PANTHER" id="PTHR45569">
    <property type="entry name" value="SENSOR PROTEIN KDPD"/>
    <property type="match status" value="1"/>
</dbReference>
<dbReference type="InterPro" id="IPR003661">
    <property type="entry name" value="HisK_dim/P_dom"/>
</dbReference>
<keyword evidence="11" id="KW-0902">Two-component regulatory system</keyword>
<evidence type="ECO:0000313" key="16">
    <source>
        <dbReference type="Proteomes" id="UP000468531"/>
    </source>
</evidence>
<dbReference type="SUPFAM" id="SSF47384">
    <property type="entry name" value="Homodimeric domain of signal transducing histidine kinase"/>
    <property type="match status" value="1"/>
</dbReference>
<comment type="subcellular location">
    <subcellularLocation>
        <location evidence="2">Membrane</location>
        <topology evidence="2">Multi-pass membrane protein</topology>
    </subcellularLocation>
</comment>
<evidence type="ECO:0000256" key="10">
    <source>
        <dbReference type="ARBA" id="ARBA00022989"/>
    </source>
</evidence>
<feature type="transmembrane region" description="Helical" evidence="13">
    <location>
        <begin position="109"/>
        <end position="129"/>
    </location>
</feature>
<dbReference type="CDD" id="cd00082">
    <property type="entry name" value="HisKA"/>
    <property type="match status" value="1"/>
</dbReference>
<feature type="transmembrane region" description="Helical" evidence="13">
    <location>
        <begin position="136"/>
        <end position="155"/>
    </location>
</feature>
<evidence type="ECO:0000256" key="9">
    <source>
        <dbReference type="ARBA" id="ARBA00022840"/>
    </source>
</evidence>
<dbReference type="EC" id="2.7.13.3" evidence="3"/>
<dbReference type="InterPro" id="IPR038318">
    <property type="entry name" value="KdpD_sf"/>
</dbReference>
<evidence type="ECO:0000256" key="11">
    <source>
        <dbReference type="ARBA" id="ARBA00023012"/>
    </source>
</evidence>
<dbReference type="GO" id="GO:0000155">
    <property type="term" value="F:phosphorelay sensor kinase activity"/>
    <property type="evidence" value="ECO:0007669"/>
    <property type="project" value="InterPro"/>
</dbReference>
<dbReference type="GO" id="GO:0005886">
    <property type="term" value="C:plasma membrane"/>
    <property type="evidence" value="ECO:0007669"/>
    <property type="project" value="TreeGrafter"/>
</dbReference>
<dbReference type="Gene3D" id="1.20.120.620">
    <property type="entry name" value="Backbone structure of the membrane domain of e. Coli histidine kinase receptor kdpd"/>
    <property type="match status" value="1"/>
</dbReference>
<evidence type="ECO:0000256" key="12">
    <source>
        <dbReference type="ARBA" id="ARBA00023136"/>
    </source>
</evidence>
<dbReference type="PANTHER" id="PTHR45569:SF1">
    <property type="entry name" value="SENSOR PROTEIN KDPD"/>
    <property type="match status" value="1"/>
</dbReference>
<keyword evidence="8" id="KW-0418">Kinase</keyword>
<dbReference type="InterPro" id="IPR029016">
    <property type="entry name" value="GAF-like_dom_sf"/>
</dbReference>
<dbReference type="EMBL" id="VKHP01000002">
    <property type="protein sequence ID" value="NEU94412.1"/>
    <property type="molecule type" value="Genomic_DNA"/>
</dbReference>
<evidence type="ECO:0000259" key="14">
    <source>
        <dbReference type="PROSITE" id="PS50109"/>
    </source>
</evidence>
<keyword evidence="12 13" id="KW-0472">Membrane</keyword>
<dbReference type="InterPro" id="IPR004358">
    <property type="entry name" value="Sig_transdc_His_kin-like_C"/>
</dbReference>
<keyword evidence="7" id="KW-0547">Nucleotide-binding</keyword>
<sequence>MRRSDGTGPASFNAPIGCCRGRFRAGRGGRDEDLPVSFSTKANSLIYSLPLFQRLASVRVRHGEAEHVFTPGFGATPRPVMWTEVLPLLWSIGSIAVITAILFVLDEPIAANLVPIAYLVPVIFAATRWGIWSGTLASLTAIAAADFFFFTPLYSLRVDNPQEAIDLLVFLVVALVSSNLASRLQQETERLRRREREIQHLYEFSKRLAACFTISDLIDAVGHYLAHALGQRAALFVASAGGHFEPAPGSGDSPSAVQDNVAAMTATVGATDRSITDESTQDVWLLRAIGSKTVVHGVIAINVGRGTREAIKLRTRRIETVLEEVSLTLQRLDIGKAMDDARLHLQAELLRDAFHGTLSHELCSPLAAIQGSVSVMKAMPAATADDRLRSLIEAVSDEVVRLDGHIRNLLNATRVTAGGLTPRLEWSDPRDIVNAAVKARARRLAAHRLEIRFDDDLPLLNVDSGLIEEACGQLLENAAKYSPSKSTISVQTRHDGVRVVMSITDQGVGVTPDEQRLLGRKSFRSPRHQASVPGSGLGFWIASTFIRAHDGTVEIASRGHGLGTTASILLPAPQTMDLELVTRDDE</sequence>
<dbReference type="InterPro" id="IPR036890">
    <property type="entry name" value="HATPase_C_sf"/>
</dbReference>
<evidence type="ECO:0000256" key="2">
    <source>
        <dbReference type="ARBA" id="ARBA00004141"/>
    </source>
</evidence>
<dbReference type="SMART" id="SM00388">
    <property type="entry name" value="HisKA"/>
    <property type="match status" value="1"/>
</dbReference>
<proteinExistence type="predicted"/>
<comment type="caution">
    <text evidence="15">The sequence shown here is derived from an EMBL/GenBank/DDBJ whole genome shotgun (WGS) entry which is preliminary data.</text>
</comment>
<dbReference type="Pfam" id="PF02518">
    <property type="entry name" value="HATPase_c"/>
    <property type="match status" value="1"/>
</dbReference>
<dbReference type="PROSITE" id="PS50109">
    <property type="entry name" value="HIS_KIN"/>
    <property type="match status" value="1"/>
</dbReference>
<dbReference type="InterPro" id="IPR005467">
    <property type="entry name" value="His_kinase_dom"/>
</dbReference>
<dbReference type="Gene3D" id="1.10.287.130">
    <property type="match status" value="1"/>
</dbReference>
<reference evidence="15 16" key="1">
    <citation type="journal article" date="2020" name="Arch. Microbiol.">
        <title>Bradyrhizobium uaiense sp. nov., a new highly efficient cowpea symbiont.</title>
        <authorList>
            <person name="Cabral Michel D."/>
            <person name="Azarias Guimaraes A."/>
            <person name="Martins da Costa E."/>
            <person name="Soares de Carvalho T."/>
            <person name="Balsanelli E."/>
            <person name="Willems A."/>
            <person name="Maltempi de Souza E."/>
            <person name="de Souza Moreira F.M."/>
        </authorList>
    </citation>
    <scope>NUCLEOTIDE SEQUENCE [LARGE SCALE GENOMIC DNA]</scope>
    <source>
        <strain evidence="15 16">UFLA 03-164</strain>
    </source>
</reference>
<dbReference type="SMART" id="SM00387">
    <property type="entry name" value="HATPase_c"/>
    <property type="match status" value="1"/>
</dbReference>
<evidence type="ECO:0000256" key="3">
    <source>
        <dbReference type="ARBA" id="ARBA00012438"/>
    </source>
</evidence>
<keyword evidence="16" id="KW-1185">Reference proteome</keyword>
<dbReference type="InterPro" id="IPR036097">
    <property type="entry name" value="HisK_dim/P_sf"/>
</dbReference>
<evidence type="ECO:0000313" key="15">
    <source>
        <dbReference type="EMBL" id="NEU94412.1"/>
    </source>
</evidence>
<protein>
    <recommendedName>
        <fullName evidence="3">histidine kinase</fullName>
        <ecNumber evidence="3">2.7.13.3</ecNumber>
    </recommendedName>
</protein>
<dbReference type="InterPro" id="IPR003594">
    <property type="entry name" value="HATPase_dom"/>
</dbReference>
<dbReference type="AlphaFoldDB" id="A0A6P1BAE5"/>
<dbReference type="Proteomes" id="UP000468531">
    <property type="component" value="Unassembled WGS sequence"/>
</dbReference>
<keyword evidence="9" id="KW-0067">ATP-binding</keyword>
<evidence type="ECO:0000256" key="7">
    <source>
        <dbReference type="ARBA" id="ARBA00022741"/>
    </source>
</evidence>
<dbReference type="SUPFAM" id="SSF55874">
    <property type="entry name" value="ATPase domain of HSP90 chaperone/DNA topoisomerase II/histidine kinase"/>
    <property type="match status" value="1"/>
</dbReference>
<comment type="catalytic activity">
    <reaction evidence="1">
        <text>ATP + protein L-histidine = ADP + protein N-phospho-L-histidine.</text>
        <dbReference type="EC" id="2.7.13.3"/>
    </reaction>
</comment>
<keyword evidence="4" id="KW-0597">Phosphoprotein</keyword>
<evidence type="ECO:0000256" key="5">
    <source>
        <dbReference type="ARBA" id="ARBA00022679"/>
    </source>
</evidence>
<evidence type="ECO:0000256" key="8">
    <source>
        <dbReference type="ARBA" id="ARBA00022777"/>
    </source>
</evidence>
<dbReference type="Pfam" id="PF13493">
    <property type="entry name" value="DUF4118"/>
    <property type="match status" value="1"/>
</dbReference>
<feature type="transmembrane region" description="Helical" evidence="13">
    <location>
        <begin position="85"/>
        <end position="103"/>
    </location>
</feature>
<dbReference type="PRINTS" id="PR00344">
    <property type="entry name" value="BCTRLSENSOR"/>
</dbReference>
<organism evidence="15 16">
    <name type="scientific">Bradyrhizobium uaiense</name>
    <dbReference type="NCBI Taxonomy" id="2594946"/>
    <lineage>
        <taxon>Bacteria</taxon>
        <taxon>Pseudomonadati</taxon>
        <taxon>Pseudomonadota</taxon>
        <taxon>Alphaproteobacteria</taxon>
        <taxon>Hyphomicrobiales</taxon>
        <taxon>Nitrobacteraceae</taxon>
        <taxon>Bradyrhizobium</taxon>
    </lineage>
</organism>
<evidence type="ECO:0000256" key="4">
    <source>
        <dbReference type="ARBA" id="ARBA00022553"/>
    </source>
</evidence>